<accession>K2LPT1</accession>
<name>K2LPT1_9HYPH</name>
<dbReference type="PANTHER" id="PTHR30388">
    <property type="entry name" value="ALDEHYDE OXIDOREDUCTASE MOLYBDENUM COFACTOR ASSEMBLY PROTEIN"/>
    <property type="match status" value="1"/>
</dbReference>
<dbReference type="RefSeq" id="WP_008595897.1">
    <property type="nucleotide sequence ID" value="NZ_AMRM01000006.1"/>
</dbReference>
<dbReference type="Gene3D" id="3.40.50.720">
    <property type="entry name" value="NAD(P)-binding Rossmann-like Domain"/>
    <property type="match status" value="1"/>
</dbReference>
<dbReference type="STRING" id="391937.NA2_07267"/>
<dbReference type="PANTHER" id="PTHR30388:SF4">
    <property type="entry name" value="MOLYBDENUM COFACTOR INSERTION CHAPERONE PAOD"/>
    <property type="match status" value="1"/>
</dbReference>
<dbReference type="PATRIC" id="fig|391937.3.peg.1494"/>
<gene>
    <name evidence="2" type="ORF">NA2_07267</name>
</gene>
<comment type="caution">
    <text evidence="2">The sequence shown here is derived from an EMBL/GenBank/DDBJ whole genome shotgun (WGS) entry which is preliminary data.</text>
</comment>
<dbReference type="Pfam" id="PF13478">
    <property type="entry name" value="XdhC_C"/>
    <property type="match status" value="1"/>
</dbReference>
<dbReference type="InterPro" id="IPR027051">
    <property type="entry name" value="XdhC_Rossmann_dom"/>
</dbReference>
<dbReference type="OrthoDB" id="9815497at2"/>
<dbReference type="AlphaFoldDB" id="K2LPT1"/>
<dbReference type="Proteomes" id="UP000006786">
    <property type="component" value="Unassembled WGS sequence"/>
</dbReference>
<evidence type="ECO:0000313" key="3">
    <source>
        <dbReference type="Proteomes" id="UP000006786"/>
    </source>
</evidence>
<feature type="domain" description="XdhC Rossmann" evidence="1">
    <location>
        <begin position="77"/>
        <end position="216"/>
    </location>
</feature>
<organism evidence="2 3">
    <name type="scientific">Nitratireductor pacificus pht-3B</name>
    <dbReference type="NCBI Taxonomy" id="391937"/>
    <lineage>
        <taxon>Bacteria</taxon>
        <taxon>Pseudomonadati</taxon>
        <taxon>Pseudomonadota</taxon>
        <taxon>Alphaproteobacteria</taxon>
        <taxon>Hyphomicrobiales</taxon>
        <taxon>Phyllobacteriaceae</taxon>
        <taxon>Nitratireductor</taxon>
    </lineage>
</organism>
<evidence type="ECO:0000259" key="1">
    <source>
        <dbReference type="Pfam" id="PF13478"/>
    </source>
</evidence>
<reference evidence="2 3" key="1">
    <citation type="journal article" date="2012" name="J. Bacteriol.">
        <title>Genome Sequence of Nitratireductor pacificus Type Strain pht-3B.</title>
        <authorList>
            <person name="Lai Q."/>
            <person name="Li G."/>
            <person name="Shao Z."/>
        </authorList>
    </citation>
    <scope>NUCLEOTIDE SEQUENCE [LARGE SCALE GENOMIC DNA]</scope>
    <source>
        <strain evidence="3">pht-3B</strain>
    </source>
</reference>
<keyword evidence="3" id="KW-1185">Reference proteome</keyword>
<sequence>MDPLSLKKLNALRRERRAAILLTELAGGRDRVIREGDTVAGALGEAVDRAFRSGRSGAVEIDGGNFFLNVHLPPPRLVVIGAVHISQALAPMARLAGFDLTIIDPRTAFASPERFPGVALHAEWPDAVLQRTPLDAYTALAALTHDPKIDDPAILAGLDAECFYIGALGSRKTHAKRVERLMAAGASPEALARIEAPIGLNIGASTPAEIAVAVLGSVIAALRSRGLAVRTGAGKEQAA</sequence>
<protein>
    <submittedName>
        <fullName evidence="2">Sulfurylase large subunit, molybdopterin cytosine dinucleotide biosynthesis</fullName>
    </submittedName>
</protein>
<dbReference type="EMBL" id="AMRM01000006">
    <property type="protein sequence ID" value="EKF19674.1"/>
    <property type="molecule type" value="Genomic_DNA"/>
</dbReference>
<dbReference type="InterPro" id="IPR052698">
    <property type="entry name" value="MoCofactor_Util/Proc"/>
</dbReference>
<proteinExistence type="predicted"/>
<dbReference type="eggNOG" id="COG1975">
    <property type="taxonomic scope" value="Bacteria"/>
</dbReference>
<evidence type="ECO:0000313" key="2">
    <source>
        <dbReference type="EMBL" id="EKF19674.1"/>
    </source>
</evidence>